<sequence>MCSSRPALLRRKGVGKFTLRAVRLMAVSGDRHINVAHRQICNKFVTKINVVGSRNVMEQGHRCSSDPDALSLKTVCMLAIQLINRVEALHGKGIVHRSIQPDHIVVDVNTNVVYLISFSRAKWLGDGISTERSPYNMGQPLQATENLKENETTSTSPYASVKAHDGVYQLPLGDLESLGYVLYRLYESPPWESRNKEDMITAKKYSLQNLWTTYGLENISAI</sequence>
<keyword evidence="3" id="KW-1185">Reference proteome</keyword>
<dbReference type="EMBL" id="JAGHQM010000194">
    <property type="protein sequence ID" value="KAH0563497.1"/>
    <property type="molecule type" value="Genomic_DNA"/>
</dbReference>
<evidence type="ECO:0000313" key="2">
    <source>
        <dbReference type="EMBL" id="KAH0563497.1"/>
    </source>
</evidence>
<dbReference type="AlphaFoldDB" id="A0A9P8RS83"/>
<dbReference type="InterPro" id="IPR000719">
    <property type="entry name" value="Prot_kinase_dom"/>
</dbReference>
<proteinExistence type="predicted"/>
<dbReference type="PANTHER" id="PTHR11909">
    <property type="entry name" value="CASEIN KINASE-RELATED"/>
    <property type="match status" value="1"/>
</dbReference>
<dbReference type="InterPro" id="IPR011009">
    <property type="entry name" value="Kinase-like_dom_sf"/>
</dbReference>
<dbReference type="SUPFAM" id="SSF56112">
    <property type="entry name" value="Protein kinase-like (PK-like)"/>
    <property type="match status" value="1"/>
</dbReference>
<dbReference type="Gene3D" id="1.10.510.10">
    <property type="entry name" value="Transferase(Phosphotransferase) domain 1"/>
    <property type="match status" value="1"/>
</dbReference>
<dbReference type="InterPro" id="IPR050235">
    <property type="entry name" value="CK1_Ser-Thr_kinase"/>
</dbReference>
<dbReference type="PROSITE" id="PS50011">
    <property type="entry name" value="PROTEIN_KINASE_DOM"/>
    <property type="match status" value="1"/>
</dbReference>
<dbReference type="GO" id="GO:0004672">
    <property type="term" value="F:protein kinase activity"/>
    <property type="evidence" value="ECO:0007669"/>
    <property type="project" value="InterPro"/>
</dbReference>
<reference evidence="2" key="1">
    <citation type="submission" date="2021-03" db="EMBL/GenBank/DDBJ databases">
        <title>Comparative genomics and phylogenomic investigation of the class Geoglossomycetes provide insights into ecological specialization and systematics.</title>
        <authorList>
            <person name="Melie T."/>
            <person name="Pirro S."/>
            <person name="Miller A.N."/>
            <person name="Quandt A."/>
        </authorList>
    </citation>
    <scope>NUCLEOTIDE SEQUENCE</scope>
    <source>
        <strain evidence="2">CAQ_001_2017</strain>
    </source>
</reference>
<feature type="domain" description="Protein kinase" evidence="1">
    <location>
        <begin position="1"/>
        <end position="222"/>
    </location>
</feature>
<dbReference type="Proteomes" id="UP000750711">
    <property type="component" value="Unassembled WGS sequence"/>
</dbReference>
<dbReference type="GO" id="GO:0005524">
    <property type="term" value="F:ATP binding"/>
    <property type="evidence" value="ECO:0007669"/>
    <property type="project" value="InterPro"/>
</dbReference>
<gene>
    <name evidence="2" type="ORF">GP486_001932</name>
</gene>
<name>A0A9P8RS83_9PEZI</name>
<protein>
    <recommendedName>
        <fullName evidence="1">Protein kinase domain-containing protein</fullName>
    </recommendedName>
</protein>
<accession>A0A9P8RS83</accession>
<evidence type="ECO:0000259" key="1">
    <source>
        <dbReference type="PROSITE" id="PS50011"/>
    </source>
</evidence>
<comment type="caution">
    <text evidence="2">The sequence shown here is derived from an EMBL/GenBank/DDBJ whole genome shotgun (WGS) entry which is preliminary data.</text>
</comment>
<organism evidence="2 3">
    <name type="scientific">Trichoglossum hirsutum</name>
    <dbReference type="NCBI Taxonomy" id="265104"/>
    <lineage>
        <taxon>Eukaryota</taxon>
        <taxon>Fungi</taxon>
        <taxon>Dikarya</taxon>
        <taxon>Ascomycota</taxon>
        <taxon>Pezizomycotina</taxon>
        <taxon>Geoglossomycetes</taxon>
        <taxon>Geoglossales</taxon>
        <taxon>Geoglossaceae</taxon>
        <taxon>Trichoglossum</taxon>
    </lineage>
</organism>
<evidence type="ECO:0000313" key="3">
    <source>
        <dbReference type="Proteomes" id="UP000750711"/>
    </source>
</evidence>